<keyword evidence="3" id="KW-1185">Reference proteome</keyword>
<sequence>MHLICVYLFLQIDRTYFSKPNLIAKGYNKTLTADHLNGLRSAGRFSNDPIKLNGALDDNKGIFNNPSTFVLNADSMSERFGSRLNEKYGAFGSKASTKRKQNNNKTKTVSEALDKESYIVRNQFPNNGHLEWYQYHSSIPSSLSSDQINVFSPVDKIKESHQTSIKMKNGSSSLSQASPHEQKTSNRTPSVLSVKGADFHEQGNVSPIAQSQNLSTHKISELSDSSVKTTPINQEIKAGKEIELHKVTVQNSKLQKENSHRTLFPKVTSLSNAASKTKIPTKERKQLQGKLSNNQKKKTETSWLFNNDSFPVSKSLVSSPMSTIFDTSDENGQYYHYVMNIGGTHGHKMHSMRNLFKLLNENGNGKNTRAIQILREKLNQMYFNNTRNSTNQSAESSKKGDNIYTKITENNATVKETHENAIESLKIFDVAFPNRTIIKNKNQQMPDKIIKNNTITSSGEEQTVPASSTSKDLLIERTTNNPMTPGFTTSSFLEDLFEIDSTTIGILDSTDITTRINETDCRQEQFLLLPTSLPDVVSAPQLTVKKLHGNNSTEFTNKSADQILFLVESTTVSDIDGYNKSDTELNDFFQLTAKTAISFEASGVTTDSSIVSENSTFILTTSEVSNLTNIFSLVLENFSDAAALIPSSIINETEDKNELKKAFYPTTESIILTEISAVTTDSSIVDDTYIHISPEPSESSLSTFLQNSSDSTTILSSIKADAIIFNDLTTDPPTLTTTFYETSRIISEHHKGNNSIDANFNLNASIEMSNYTNTNEIEDKQNSTFVKDEKSTPMTENAALKLQETDSMPNFNNKTFSSSETGSMTSLPNIYKVKLSANGNIYDLNNSLSNETSTVGTQQINRNSQETNSTVEVNIINKADSEYSISHLKGQNELTNKPELELISTKTNNSLNRILASESNANDTVDLSSETIKSTKLLEIESVNIPSGVVSNSSAGPITISSLKDAVNISHLSDYHLLSHLQNTTDNSLSDSTLSSKLNNEIIHDSYLPINYLNDYYFKELSDVHNEKSSFVIPSILDDEGVFSQSIHSENSHFVPLVVENYEIHSPEESQNQVNFKYINYHYEPDTAFVQQTDFKPDNQPKVVAFPPVTEYEDVVGYDGYEQIPDAEYVELVPYEDFDYYNQGSEVDENKFLSDSLHFMDDFAVSTLNEKAKHNELIFDNENEYRETNSLNTNLQKSMNNADKTTLETPRTIPKFGARLQKKNV</sequence>
<reference evidence="2" key="1">
    <citation type="journal article" date="2020" name="bioRxiv">
        <title>Chromosome-level reference genome of the European wasp spider Argiope bruennichi: a resource for studies on range expansion and evolutionary adaptation.</title>
        <authorList>
            <person name="Sheffer M.M."/>
            <person name="Hoppe A."/>
            <person name="Krehenwinkel H."/>
            <person name="Uhl G."/>
            <person name="Kuss A.W."/>
            <person name="Jensen L."/>
            <person name="Jensen C."/>
            <person name="Gillespie R.G."/>
            <person name="Hoff K.J."/>
            <person name="Prost S."/>
        </authorList>
    </citation>
    <scope>NUCLEOTIDE SEQUENCE</scope>
</reference>
<dbReference type="EMBL" id="JABXBU010000015">
    <property type="protein sequence ID" value="KAF8788025.1"/>
    <property type="molecule type" value="Genomic_DNA"/>
</dbReference>
<protein>
    <submittedName>
        <fullName evidence="2">Uncharacterized protein</fullName>
    </submittedName>
</protein>
<dbReference type="Proteomes" id="UP000807504">
    <property type="component" value="Unassembled WGS sequence"/>
</dbReference>
<feature type="region of interest" description="Disordered" evidence="1">
    <location>
        <begin position="159"/>
        <end position="189"/>
    </location>
</feature>
<gene>
    <name evidence="2" type="ORF">HNY73_009563</name>
</gene>
<organism evidence="2 3">
    <name type="scientific">Argiope bruennichi</name>
    <name type="common">Wasp spider</name>
    <name type="synonym">Aranea bruennichi</name>
    <dbReference type="NCBI Taxonomy" id="94029"/>
    <lineage>
        <taxon>Eukaryota</taxon>
        <taxon>Metazoa</taxon>
        <taxon>Ecdysozoa</taxon>
        <taxon>Arthropoda</taxon>
        <taxon>Chelicerata</taxon>
        <taxon>Arachnida</taxon>
        <taxon>Araneae</taxon>
        <taxon>Araneomorphae</taxon>
        <taxon>Entelegynae</taxon>
        <taxon>Araneoidea</taxon>
        <taxon>Araneidae</taxon>
        <taxon>Argiope</taxon>
    </lineage>
</organism>
<name>A0A8T0FCG3_ARGBR</name>
<accession>A0A8T0FCG3</accession>
<evidence type="ECO:0000313" key="3">
    <source>
        <dbReference type="Proteomes" id="UP000807504"/>
    </source>
</evidence>
<reference evidence="2" key="2">
    <citation type="submission" date="2020-06" db="EMBL/GenBank/DDBJ databases">
        <authorList>
            <person name="Sheffer M."/>
        </authorList>
    </citation>
    <scope>NUCLEOTIDE SEQUENCE</scope>
</reference>
<evidence type="ECO:0000313" key="2">
    <source>
        <dbReference type="EMBL" id="KAF8788025.1"/>
    </source>
</evidence>
<evidence type="ECO:0000256" key="1">
    <source>
        <dbReference type="SAM" id="MobiDB-lite"/>
    </source>
</evidence>
<proteinExistence type="predicted"/>
<comment type="caution">
    <text evidence="2">The sequence shown here is derived from an EMBL/GenBank/DDBJ whole genome shotgun (WGS) entry which is preliminary data.</text>
</comment>
<feature type="compositionally biased region" description="Polar residues" evidence="1">
    <location>
        <begin position="162"/>
        <end position="189"/>
    </location>
</feature>
<dbReference type="AlphaFoldDB" id="A0A8T0FCG3"/>
<feature type="region of interest" description="Disordered" evidence="1">
    <location>
        <begin position="272"/>
        <end position="299"/>
    </location>
</feature>
<feature type="region of interest" description="Disordered" evidence="1">
    <location>
        <begin position="456"/>
        <end position="486"/>
    </location>
</feature>